<sequence length="560" mass="61132">MTEFDPTLTTSVVNALYKFVTLANSMLRSNNTGVEQWTATRWEDFVMTLQWLYDNHPNGTASQALLIDTMERLKWTGVPWEKVFSKQESPTCASVLLTLIRTTVFSYRGSRKHAQPIQSALDLAWSQHGRRAESASRDLSLYTQPIRLVTDFPLLSLALLGDQIWTQPVWVGTCCFSIMGGHQASSLITPCSTLADILPGIYAADEYLAGLEATRGTELCLVVETMFSGSYLYQVIGDPKFSDRVERIAYNALPATLTGDMWNSNLVGFGKSENTKLMSVHQRICYNSGYGIPCACLSGTLLDVGHSRSRHILFLVKMLANNVQVMLSPPMSQRTNFQLFIEPYLDAICSIRLYPFSDTLTTTITAKSAFTYQVRIPGWVVNGTIAINGAPAKPLAPVNGLQAVAANSGTTTFVLNLPAVITTEARPHGAIAVHRGPLNYAFDIPRKTKVLATNADQPMAQDLEFDATASWQYAIDPATLAFSSTPPSSGVLPSPIFDSGLTPSKITARACLINWAIQAPTFAAKPPTNPTCTGPATTITLTPYGATKLRISEFPTFKST</sequence>
<gene>
    <name evidence="1" type="ORF">MIND_00420100</name>
</gene>
<dbReference type="RefSeq" id="XP_037221310.1">
    <property type="nucleotide sequence ID" value="XM_037361018.1"/>
</dbReference>
<comment type="caution">
    <text evidence="1">The sequence shown here is derived from an EMBL/GenBank/DDBJ whole genome shotgun (WGS) entry which is preliminary data.</text>
</comment>
<dbReference type="EMBL" id="JACAZF010000004">
    <property type="protein sequence ID" value="KAF7306291.1"/>
    <property type="molecule type" value="Genomic_DNA"/>
</dbReference>
<protein>
    <submittedName>
        <fullName evidence="1">Uncharacterized protein</fullName>
    </submittedName>
</protein>
<dbReference type="AlphaFoldDB" id="A0A8H6SVL0"/>
<organism evidence="1 2">
    <name type="scientific">Mycena indigotica</name>
    <dbReference type="NCBI Taxonomy" id="2126181"/>
    <lineage>
        <taxon>Eukaryota</taxon>
        <taxon>Fungi</taxon>
        <taxon>Dikarya</taxon>
        <taxon>Basidiomycota</taxon>
        <taxon>Agaricomycotina</taxon>
        <taxon>Agaricomycetes</taxon>
        <taxon>Agaricomycetidae</taxon>
        <taxon>Agaricales</taxon>
        <taxon>Marasmiineae</taxon>
        <taxon>Mycenaceae</taxon>
        <taxon>Mycena</taxon>
    </lineage>
</organism>
<dbReference type="Proteomes" id="UP000636479">
    <property type="component" value="Unassembled WGS sequence"/>
</dbReference>
<keyword evidence="2" id="KW-1185">Reference proteome</keyword>
<proteinExistence type="predicted"/>
<accession>A0A8H6SVL0</accession>
<name>A0A8H6SVL0_9AGAR</name>
<reference evidence="1" key="1">
    <citation type="submission" date="2020-05" db="EMBL/GenBank/DDBJ databases">
        <title>Mycena genomes resolve the evolution of fungal bioluminescence.</title>
        <authorList>
            <person name="Tsai I.J."/>
        </authorList>
    </citation>
    <scope>NUCLEOTIDE SEQUENCE</scope>
    <source>
        <strain evidence="1">171206Taipei</strain>
    </source>
</reference>
<evidence type="ECO:0000313" key="1">
    <source>
        <dbReference type="EMBL" id="KAF7306291.1"/>
    </source>
</evidence>
<evidence type="ECO:0000313" key="2">
    <source>
        <dbReference type="Proteomes" id="UP000636479"/>
    </source>
</evidence>
<dbReference type="GeneID" id="59343534"/>
<dbReference type="OrthoDB" id="5358475at2759"/>